<dbReference type="Proteomes" id="UP000321425">
    <property type="component" value="Unassembled WGS sequence"/>
</dbReference>
<evidence type="ECO:0000256" key="5">
    <source>
        <dbReference type="SAM" id="MobiDB-lite"/>
    </source>
</evidence>
<dbReference type="GO" id="GO:0031640">
    <property type="term" value="P:killing of cells of another organism"/>
    <property type="evidence" value="ECO:0007669"/>
    <property type="project" value="UniProtKB-KW"/>
</dbReference>
<dbReference type="InterPro" id="IPR036779">
    <property type="entry name" value="LysM_dom_sf"/>
</dbReference>
<dbReference type="GO" id="GO:0042742">
    <property type="term" value="P:defense response to bacterium"/>
    <property type="evidence" value="ECO:0007669"/>
    <property type="project" value="UniProtKB-KW"/>
</dbReference>
<feature type="domain" description="LysM" evidence="6">
    <location>
        <begin position="916"/>
        <end position="960"/>
    </location>
</feature>
<name>A0A1H7SEM3_9LACT</name>
<dbReference type="PROSITE" id="PS51782">
    <property type="entry name" value="LYSM"/>
    <property type="match status" value="9"/>
</dbReference>
<evidence type="ECO:0000313" key="7">
    <source>
        <dbReference type="EMBL" id="GEK88779.1"/>
    </source>
</evidence>
<keyword evidence="3" id="KW-0081">Bacteriolytic enzyme</keyword>
<dbReference type="SMART" id="SM00047">
    <property type="entry name" value="LYZ2"/>
    <property type="match status" value="1"/>
</dbReference>
<feature type="region of interest" description="Disordered" evidence="5">
    <location>
        <begin position="486"/>
        <end position="505"/>
    </location>
</feature>
<dbReference type="SMART" id="SM00257">
    <property type="entry name" value="LysM"/>
    <property type="match status" value="9"/>
</dbReference>
<dbReference type="PANTHER" id="PTHR33734:SF22">
    <property type="entry name" value="MEMBRANE-BOUND LYTIC MUREIN TRANSGLYCOSYLASE D"/>
    <property type="match status" value="1"/>
</dbReference>
<organism evidence="8 9">
    <name type="scientific">Alkalibacterium putridalgicola</name>
    <dbReference type="NCBI Taxonomy" id="426703"/>
    <lineage>
        <taxon>Bacteria</taxon>
        <taxon>Bacillati</taxon>
        <taxon>Bacillota</taxon>
        <taxon>Bacilli</taxon>
        <taxon>Lactobacillales</taxon>
        <taxon>Carnobacteriaceae</taxon>
        <taxon>Alkalibacterium</taxon>
    </lineage>
</organism>
<dbReference type="Pfam" id="PF01832">
    <property type="entry name" value="Glucosaminidase"/>
    <property type="match status" value="1"/>
</dbReference>
<evidence type="ECO:0000313" key="8">
    <source>
        <dbReference type="EMBL" id="SEL70945.1"/>
    </source>
</evidence>
<dbReference type="Gene3D" id="1.10.530.10">
    <property type="match status" value="1"/>
</dbReference>
<dbReference type="SUPFAM" id="SSF54106">
    <property type="entry name" value="LysM domain"/>
    <property type="match status" value="9"/>
</dbReference>
<dbReference type="Gene3D" id="4.10.80.30">
    <property type="entry name" value="DNA polymerase, domain 6"/>
    <property type="match status" value="1"/>
</dbReference>
<evidence type="ECO:0000313" key="9">
    <source>
        <dbReference type="Proteomes" id="UP000198548"/>
    </source>
</evidence>
<dbReference type="AlphaFoldDB" id="A0A1H7SEM3"/>
<feature type="domain" description="LysM" evidence="6">
    <location>
        <begin position="774"/>
        <end position="817"/>
    </location>
</feature>
<comment type="similarity">
    <text evidence="1">Belongs to the glycosyl hydrolase 73 family.</text>
</comment>
<accession>A0A1H7SEM3</accession>
<dbReference type="Gene3D" id="3.10.350.10">
    <property type="entry name" value="LysM domain"/>
    <property type="match status" value="9"/>
</dbReference>
<feature type="region of interest" description="Disordered" evidence="5">
    <location>
        <begin position="965"/>
        <end position="991"/>
    </location>
</feature>
<dbReference type="Proteomes" id="UP000198548">
    <property type="component" value="Unassembled WGS sequence"/>
</dbReference>
<feature type="compositionally biased region" description="Basic and acidic residues" evidence="5">
    <location>
        <begin position="752"/>
        <end position="764"/>
    </location>
</feature>
<feature type="domain" description="LysM" evidence="6">
    <location>
        <begin position="507"/>
        <end position="550"/>
    </location>
</feature>
<evidence type="ECO:0000259" key="6">
    <source>
        <dbReference type="PROSITE" id="PS51782"/>
    </source>
</evidence>
<keyword evidence="8" id="KW-0378">Hydrolase</keyword>
<feature type="region of interest" description="Disordered" evidence="5">
    <location>
        <begin position="743"/>
        <end position="774"/>
    </location>
</feature>
<evidence type="ECO:0000313" key="10">
    <source>
        <dbReference type="Proteomes" id="UP000321425"/>
    </source>
</evidence>
<feature type="compositionally biased region" description="Basic and acidic residues" evidence="5">
    <location>
        <begin position="821"/>
        <end position="841"/>
    </location>
</feature>
<dbReference type="InterPro" id="IPR018392">
    <property type="entry name" value="LysM"/>
</dbReference>
<reference evidence="8 9" key="1">
    <citation type="submission" date="2016-10" db="EMBL/GenBank/DDBJ databases">
        <authorList>
            <person name="de Groot N.N."/>
        </authorList>
    </citation>
    <scope>NUCLEOTIDE SEQUENCE [LARGE SCALE GENOMIC DNA]</scope>
    <source>
        <strain evidence="8 9">DSM 19182</strain>
    </source>
</reference>
<feature type="region of interest" description="Disordered" evidence="5">
    <location>
        <begin position="663"/>
        <end position="699"/>
    </location>
</feature>
<evidence type="ECO:0000256" key="1">
    <source>
        <dbReference type="ARBA" id="ARBA00010266"/>
    </source>
</evidence>
<feature type="region of interest" description="Disordered" evidence="5">
    <location>
        <begin position="145"/>
        <end position="231"/>
    </location>
</feature>
<keyword evidence="10" id="KW-1185">Reference proteome</keyword>
<evidence type="ECO:0000256" key="3">
    <source>
        <dbReference type="ARBA" id="ARBA00022638"/>
    </source>
</evidence>
<gene>
    <name evidence="7" type="ORF">APU01nite_08180</name>
    <name evidence="8" type="ORF">SAMN04488100_10810</name>
</gene>
<feature type="domain" description="LysM" evidence="6">
    <location>
        <begin position="257"/>
        <end position="301"/>
    </location>
</feature>
<dbReference type="Pfam" id="PF01476">
    <property type="entry name" value="LysM"/>
    <property type="match status" value="9"/>
</dbReference>
<dbReference type="InterPro" id="IPR002901">
    <property type="entry name" value="MGlyc_endo_b_GlcNAc-like_dom"/>
</dbReference>
<dbReference type="RefSeq" id="WP_177165455.1">
    <property type="nucleotide sequence ID" value="NZ_BJUX01000006.1"/>
</dbReference>
<evidence type="ECO:0000256" key="2">
    <source>
        <dbReference type="ARBA" id="ARBA00022529"/>
    </source>
</evidence>
<keyword evidence="2" id="KW-0929">Antimicrobial</keyword>
<feature type="compositionally biased region" description="Acidic residues" evidence="5">
    <location>
        <begin position="664"/>
        <end position="681"/>
    </location>
</feature>
<feature type="domain" description="LysM" evidence="6">
    <location>
        <begin position="993"/>
        <end position="1036"/>
    </location>
</feature>
<feature type="region of interest" description="Disordered" evidence="5">
    <location>
        <begin position="555"/>
        <end position="620"/>
    </location>
</feature>
<dbReference type="EMBL" id="FOBL01000008">
    <property type="protein sequence ID" value="SEL70945.1"/>
    <property type="molecule type" value="Genomic_DNA"/>
</dbReference>
<feature type="domain" description="LysM" evidence="6">
    <location>
        <begin position="1055"/>
        <end position="1098"/>
    </location>
</feature>
<dbReference type="CDD" id="cd00118">
    <property type="entry name" value="LysM"/>
    <property type="match status" value="9"/>
</dbReference>
<feature type="compositionally biased region" description="Acidic residues" evidence="5">
    <location>
        <begin position="148"/>
        <end position="174"/>
    </location>
</feature>
<dbReference type="GO" id="GO:0004040">
    <property type="term" value="F:amidase activity"/>
    <property type="evidence" value="ECO:0007669"/>
    <property type="project" value="InterPro"/>
</dbReference>
<feature type="compositionally biased region" description="Acidic residues" evidence="5">
    <location>
        <begin position="569"/>
        <end position="593"/>
    </location>
</feature>
<feature type="domain" description="LysM" evidence="6">
    <location>
        <begin position="698"/>
        <end position="741"/>
    </location>
</feature>
<feature type="region of interest" description="Disordered" evidence="5">
    <location>
        <begin position="819"/>
        <end position="842"/>
    </location>
</feature>
<sequence length="1098" mass="121431">MMKRHYMPLNTKIHLKSQTKSFALSTGILAGLVASGGFSPAVNAEELDIDQEKLGDLYEQYNQIERTESDEADTEADDKADSETAEVITELTEEQKEELEIIKNQLIKMIELAGGESVLEQLHSHSLTYEQLDTIFNALLERSLTDDSNTEDEETVEMTDDQDTDGLDTAVEEDAQPKVLNITETAATSEEEDKELLEQNIEATEAVTDEPEGVDGTDPVQEVKDEENVETVRPAEILEPSETKETPSAAEEEEEALVYVVKSGDTLGKIAQKYQTTVAELAALNNITNVNRLSVGQVLAINEAGQEEAKVPQPTRPDDLDKVSTPQEFVKNISGYAQRVASEQNIYASVMIAQASLESGYGKSSLSLPPNHNLFGIKGSYKGESVAKRTQEYYPNTGWITITDNFKKYPSYEESLQDNANLLRKGLRSNSAFYSGTWAENTTSYKDATLWLQGRYATDPTYASKLNRIIEQFDLTRFDQVDVNKDSAETGTPENPATPENPYEKVTTYKIISGDTLSRIAQRFNTTVRELKAANKLTGDLIFVGQELIVPVQDKETETPDMPVSPEAPAEDAADSEENEETEVPSEDEEPDKPEESPSETPVEDEAEEDSDASDERYTVKRGDTLSHIAKRFGITVAQLKAMNKLTGDTIYVDQKLLVPEITEVPEENDEPVLDAEDEVKEDSGQGEKEPEDTDEASSVLVVSGDTLSQLAKRYKTTVKAIQEANKLISDRIYVGQRLTLPKTAMDSSEQPVKEEDKQDKPESEEATPSGHEDIYTVKAGDTLSHIAKEFNMTVAQLKELNKLSSDLIRVNQQLRISGKSVEDAKPEPSKPADKPVKEEAPVDATYTVKSGDTLSHIAKRFDTTVSKLKSANRLTRDVIYVGQKLKVNGADQIEEEKTEPVKNDQQNDAVDNAARTVTVKAGDSLGVIARTYGVSLTQLMKLNNIKNADRIYVGQTLKLGQKNASVDAEDKETDNVKPAPSKPDSSEQTKALTYQVKAGDTLSHIAREFKVTVSQLKEWNTLKSDIIFVNQKLTVNVPSDDEKSESAETEAKNKTYTVKSGDTLSHIAKALNLSVRELKELNDLKSDLIFVNQRLTV</sequence>
<feature type="domain" description="LysM" evidence="6">
    <location>
        <begin position="845"/>
        <end position="888"/>
    </location>
</feature>
<feature type="compositionally biased region" description="Acidic residues" evidence="5">
    <location>
        <begin position="602"/>
        <end position="613"/>
    </location>
</feature>
<dbReference type="EMBL" id="BJUX01000006">
    <property type="protein sequence ID" value="GEK88779.1"/>
    <property type="molecule type" value="Genomic_DNA"/>
</dbReference>
<evidence type="ECO:0000256" key="4">
    <source>
        <dbReference type="ARBA" id="ARBA00032108"/>
    </source>
</evidence>
<dbReference type="STRING" id="426703.SAMN04488100_10810"/>
<feature type="domain" description="LysM" evidence="6">
    <location>
        <begin position="616"/>
        <end position="659"/>
    </location>
</feature>
<dbReference type="PANTHER" id="PTHR33734">
    <property type="entry name" value="LYSM DOMAIN-CONTAINING GPI-ANCHORED PROTEIN 2"/>
    <property type="match status" value="1"/>
</dbReference>
<reference evidence="7 10" key="2">
    <citation type="submission" date="2019-07" db="EMBL/GenBank/DDBJ databases">
        <title>Whole genome shotgun sequence of Alkalibacterium putridalgicola NBRC 103243.</title>
        <authorList>
            <person name="Hosoyama A."/>
            <person name="Uohara A."/>
            <person name="Ohji S."/>
            <person name="Ichikawa N."/>
        </authorList>
    </citation>
    <scope>NUCLEOTIDE SEQUENCE [LARGE SCALE GENOMIC DNA]</scope>
    <source>
        <strain evidence="7 10">NBRC 103243</strain>
    </source>
</reference>
<dbReference type="GO" id="GO:0008932">
    <property type="term" value="F:lytic endotransglycosylase activity"/>
    <property type="evidence" value="ECO:0007669"/>
    <property type="project" value="TreeGrafter"/>
</dbReference>
<proteinExistence type="inferred from homology"/>
<protein>
    <recommendedName>
        <fullName evidence="4">Peptidoglycan hydrolase</fullName>
    </recommendedName>
</protein>